<evidence type="ECO:0000256" key="2">
    <source>
        <dbReference type="ARBA" id="ARBA00022723"/>
    </source>
</evidence>
<protein>
    <submittedName>
        <fullName evidence="7">Cbb3-type cytochrome c oxidase subunit II</fullName>
    </submittedName>
</protein>
<reference evidence="7 8" key="1">
    <citation type="submission" date="2023-08" db="EMBL/GenBank/DDBJ databases">
        <title>Mesonia sp. MT50, isolated from deep-sea sediment of the Mariana Trench.</title>
        <authorList>
            <person name="Fu H."/>
        </authorList>
    </citation>
    <scope>NUCLEOTIDE SEQUENCE [LARGE SCALE GENOMIC DNA]</scope>
    <source>
        <strain evidence="7 8">MT50</strain>
    </source>
</reference>
<gene>
    <name evidence="7" type="ORF">RBU60_13065</name>
</gene>
<evidence type="ECO:0000256" key="4">
    <source>
        <dbReference type="PROSITE-ProRule" id="PRU00433"/>
    </source>
</evidence>
<feature type="domain" description="Cytochrome c" evidence="6">
    <location>
        <begin position="48"/>
        <end position="197"/>
    </location>
</feature>
<dbReference type="PANTHER" id="PTHR35008:SF8">
    <property type="entry name" value="ALCOHOL DEHYDROGENASE CYTOCHROME C SUBUNIT"/>
    <property type="match status" value="1"/>
</dbReference>
<evidence type="ECO:0000259" key="6">
    <source>
        <dbReference type="PROSITE" id="PS51007"/>
    </source>
</evidence>
<dbReference type="Pfam" id="PF00034">
    <property type="entry name" value="Cytochrom_C"/>
    <property type="match status" value="1"/>
</dbReference>
<evidence type="ECO:0000256" key="1">
    <source>
        <dbReference type="ARBA" id="ARBA00022617"/>
    </source>
</evidence>
<organism evidence="7 8">
    <name type="scientific">Mesonia profundi</name>
    <dbReference type="NCBI Taxonomy" id="3070998"/>
    <lineage>
        <taxon>Bacteria</taxon>
        <taxon>Pseudomonadati</taxon>
        <taxon>Bacteroidota</taxon>
        <taxon>Flavobacteriia</taxon>
        <taxon>Flavobacteriales</taxon>
        <taxon>Flavobacteriaceae</taxon>
        <taxon>Mesonia</taxon>
    </lineage>
</organism>
<dbReference type="RefSeq" id="WP_308865497.1">
    <property type="nucleotide sequence ID" value="NZ_JAVHUL010000048.1"/>
</dbReference>
<dbReference type="PANTHER" id="PTHR35008">
    <property type="entry name" value="BLL4482 PROTEIN-RELATED"/>
    <property type="match status" value="1"/>
</dbReference>
<dbReference type="Gene3D" id="1.10.760.10">
    <property type="entry name" value="Cytochrome c-like domain"/>
    <property type="match status" value="2"/>
</dbReference>
<name>A0ABU1A456_9FLAO</name>
<dbReference type="Proteomes" id="UP001230915">
    <property type="component" value="Unassembled WGS sequence"/>
</dbReference>
<keyword evidence="2 4" id="KW-0479">Metal-binding</keyword>
<dbReference type="EMBL" id="JAVHUL010000048">
    <property type="protein sequence ID" value="MDQ7918502.1"/>
    <property type="molecule type" value="Genomic_DNA"/>
</dbReference>
<dbReference type="SUPFAM" id="SSF46626">
    <property type="entry name" value="Cytochrome c"/>
    <property type="match status" value="2"/>
</dbReference>
<keyword evidence="8" id="KW-1185">Reference proteome</keyword>
<dbReference type="InterPro" id="IPR009056">
    <property type="entry name" value="Cyt_c-like_dom"/>
</dbReference>
<feature type="region of interest" description="Disordered" evidence="5">
    <location>
        <begin position="310"/>
        <end position="332"/>
    </location>
</feature>
<keyword evidence="3 4" id="KW-0408">Iron</keyword>
<evidence type="ECO:0000313" key="7">
    <source>
        <dbReference type="EMBL" id="MDQ7918502.1"/>
    </source>
</evidence>
<feature type="compositionally biased region" description="Basic and acidic residues" evidence="5">
    <location>
        <begin position="317"/>
        <end position="332"/>
    </location>
</feature>
<dbReference type="PROSITE" id="PS51007">
    <property type="entry name" value="CYTC"/>
    <property type="match status" value="2"/>
</dbReference>
<keyword evidence="1 4" id="KW-0349">Heme</keyword>
<evidence type="ECO:0000313" key="8">
    <source>
        <dbReference type="Proteomes" id="UP001230915"/>
    </source>
</evidence>
<dbReference type="InterPro" id="IPR051459">
    <property type="entry name" value="Cytochrome_c-type_DH"/>
</dbReference>
<dbReference type="InterPro" id="IPR003468">
    <property type="entry name" value="Cyt_c_oxidase_monohaem-su/FixO"/>
</dbReference>
<feature type="domain" description="Cytochrome c" evidence="6">
    <location>
        <begin position="227"/>
        <end position="312"/>
    </location>
</feature>
<proteinExistence type="predicted"/>
<dbReference type="InterPro" id="IPR036909">
    <property type="entry name" value="Cyt_c-like_dom_sf"/>
</dbReference>
<comment type="caution">
    <text evidence="7">The sequence shown here is derived from an EMBL/GenBank/DDBJ whole genome shotgun (WGS) entry which is preliminary data.</text>
</comment>
<sequence length="332" mass="36631">MLDFNTNHKALLLTAFGVFAVLSIGVAIIPAFQLDSYQPLPDQPELTDTEFEGLHVFIGEGCVACHTQQVRNIEMDAMWGDRPSIPEDYVYSKKRLDIWRQSASLLGSERTGPDLTNVGVRQPGAAWQLLHLYNPRAVSEESIMPSFPWLFEEVDSTSVREDDVVVAVPSQFLDNPSKKIVASEEAMQLVAYLQSLKQPKMPENSEPEFIPFSKIKEAAGGGSASASKGLDGEKLFMNKCSACHQANGKGVPGAFPPLAGSETVNNEDPEKMIRIILEGYNEMEGYGPMQAFADQLTDAEVAAIMNYERNSWGNEAPEVKEEDVKKVRDSKL</sequence>
<evidence type="ECO:0000256" key="5">
    <source>
        <dbReference type="SAM" id="MobiDB-lite"/>
    </source>
</evidence>
<accession>A0ABU1A456</accession>
<evidence type="ECO:0000256" key="3">
    <source>
        <dbReference type="ARBA" id="ARBA00023004"/>
    </source>
</evidence>
<dbReference type="Pfam" id="PF02433">
    <property type="entry name" value="FixO"/>
    <property type="match status" value="1"/>
</dbReference>